<evidence type="ECO:0000313" key="3">
    <source>
        <dbReference type="EMBL" id="MCA2017421.1"/>
    </source>
</evidence>
<reference evidence="4" key="1">
    <citation type="submission" date="2023-07" db="EMBL/GenBank/DDBJ databases">
        <title>Molecular identification of indigenous halophilic bacteria isolated from red sea cost, biodegradation of synthetic dyes and assessment of degraded metabolite toxicity.</title>
        <authorList>
            <person name="Chaieb K."/>
            <person name="Altayb H.N."/>
        </authorList>
    </citation>
    <scope>NUCLEOTIDE SEQUENCE [LARGE SCALE GENOMIC DNA]</scope>
    <source>
        <strain evidence="4">K20</strain>
    </source>
</reference>
<dbReference type="PANTHER" id="PTHR13774:SF39">
    <property type="entry name" value="BIOSYNTHESIS PROTEIN, PUTATIVE-RELATED"/>
    <property type="match status" value="1"/>
</dbReference>
<dbReference type="Gene3D" id="3.10.310.10">
    <property type="entry name" value="Diaminopimelate Epimerase, Chain A, domain 1"/>
    <property type="match status" value="2"/>
</dbReference>
<sequence length="291" mass="31531">MKIDVVLVNAFTAEGKGGNPAGVVLNADPLSDQQKLAIAQKVGYSETAFVTQDKDADFHVSFFTTTAEVDFCGHATLATFATLYHNGLITHGSYKQKTKAGLLTVVVEENGRIVMQQTLPKYLGTFDYATIAPLIGIEEVQLATTQLPIEIVSTGLTDVIVPVPHGALERIQIDEAELIDFCKKHDLVGIHAFELDSERDDFNASCRNFAPLFGIAEESATGSASGALACYLTKHIDRSTHNRFLFEQGRAMNCASHIAAMVESQDHSITQVWVGGFAKLIGVKEIELSLT</sequence>
<dbReference type="NCBIfam" id="TIGR00654">
    <property type="entry name" value="PhzF_family"/>
    <property type="match status" value="1"/>
</dbReference>
<gene>
    <name evidence="3" type="ORF">LDJ79_14955</name>
</gene>
<dbReference type="SUPFAM" id="SSF54506">
    <property type="entry name" value="Diaminopimelate epimerase-like"/>
    <property type="match status" value="1"/>
</dbReference>
<evidence type="ECO:0000313" key="4">
    <source>
        <dbReference type="Proteomes" id="UP001199044"/>
    </source>
</evidence>
<dbReference type="PIRSF" id="PIRSF016184">
    <property type="entry name" value="PhzC_PhzF"/>
    <property type="match status" value="1"/>
</dbReference>
<comment type="similarity">
    <text evidence="1">Belongs to the PhzF family.</text>
</comment>
<dbReference type="Proteomes" id="UP001199044">
    <property type="component" value="Unassembled WGS sequence"/>
</dbReference>
<proteinExistence type="inferred from homology"/>
<dbReference type="Pfam" id="PF02567">
    <property type="entry name" value="PhzC-PhzF"/>
    <property type="match status" value="1"/>
</dbReference>
<accession>A0ABS7YRC7</accession>
<comment type="caution">
    <text evidence="3">The sequence shown here is derived from an EMBL/GenBank/DDBJ whole genome shotgun (WGS) entry which is preliminary data.</text>
</comment>
<evidence type="ECO:0000256" key="1">
    <source>
        <dbReference type="ARBA" id="ARBA00008270"/>
    </source>
</evidence>
<protein>
    <submittedName>
        <fullName evidence="3">PhzF family phenazine biosynthesis protein</fullName>
    </submittedName>
</protein>
<name>A0ABS7YRC7_9VIBR</name>
<dbReference type="EMBL" id="JAIWIU010000105">
    <property type="protein sequence ID" value="MCA2017421.1"/>
    <property type="molecule type" value="Genomic_DNA"/>
</dbReference>
<keyword evidence="2" id="KW-0413">Isomerase</keyword>
<evidence type="ECO:0000256" key="2">
    <source>
        <dbReference type="ARBA" id="ARBA00023235"/>
    </source>
</evidence>
<keyword evidence="4" id="KW-1185">Reference proteome</keyword>
<organism evidence="3 4">
    <name type="scientific">Vibrio tritonius</name>
    <dbReference type="NCBI Taxonomy" id="1435069"/>
    <lineage>
        <taxon>Bacteria</taxon>
        <taxon>Pseudomonadati</taxon>
        <taxon>Pseudomonadota</taxon>
        <taxon>Gammaproteobacteria</taxon>
        <taxon>Vibrionales</taxon>
        <taxon>Vibrionaceae</taxon>
        <taxon>Vibrio</taxon>
    </lineage>
</organism>
<dbReference type="PANTHER" id="PTHR13774">
    <property type="entry name" value="PHENAZINE BIOSYNTHESIS PROTEIN"/>
    <property type="match status" value="1"/>
</dbReference>
<dbReference type="InterPro" id="IPR003719">
    <property type="entry name" value="Phenazine_PhzF-like"/>
</dbReference>
<dbReference type="RefSeq" id="WP_225251156.1">
    <property type="nucleotide sequence ID" value="NZ_JAIWIU010000105.1"/>
</dbReference>